<dbReference type="AlphaFoldDB" id="A6IVN5"/>
<dbReference type="Proteomes" id="UP000234681">
    <property type="component" value="Chromosome 16"/>
</dbReference>
<gene>
    <name evidence="2" type="ORF">rCG_43061</name>
</gene>
<accession>A6IVN5</accession>
<protein>
    <submittedName>
        <fullName evidence="2">RCG43061</fullName>
    </submittedName>
</protein>
<feature type="region of interest" description="Disordered" evidence="1">
    <location>
        <begin position="1"/>
        <end position="23"/>
    </location>
</feature>
<reference evidence="2 3" key="1">
    <citation type="submission" date="2005-09" db="EMBL/GenBank/DDBJ databases">
        <authorList>
            <person name="Mural R.J."/>
            <person name="Li P.W."/>
            <person name="Adams M.D."/>
            <person name="Amanatides P.G."/>
            <person name="Baden-Tillson H."/>
            <person name="Barnstead M."/>
            <person name="Chin S.H."/>
            <person name="Dew I."/>
            <person name="Evans C.A."/>
            <person name="Ferriera S."/>
            <person name="Flanigan M."/>
            <person name="Fosler C."/>
            <person name="Glodek A."/>
            <person name="Gu Z."/>
            <person name="Holt R.A."/>
            <person name="Jennings D."/>
            <person name="Kraft C.L."/>
            <person name="Lu F."/>
            <person name="Nguyen T."/>
            <person name="Nusskern D.R."/>
            <person name="Pfannkoch C.M."/>
            <person name="Sitter C."/>
            <person name="Sutton G.G."/>
            <person name="Venter J.C."/>
            <person name="Wang Z."/>
            <person name="Woodage T."/>
            <person name="Zheng X.H."/>
            <person name="Zhong F."/>
        </authorList>
    </citation>
    <scope>NUCLEOTIDE SEQUENCE [LARGE SCALE GENOMIC DNA]</scope>
    <source>
        <strain>BN</strain>
        <strain evidence="3">Sprague-Dawley</strain>
    </source>
</reference>
<sequence length="23" mass="2529">MVSLPFRPVSTHPQKSTEELTGS</sequence>
<feature type="compositionally biased region" description="Polar residues" evidence="1">
    <location>
        <begin position="11"/>
        <end position="23"/>
    </location>
</feature>
<evidence type="ECO:0000313" key="2">
    <source>
        <dbReference type="EMBL" id="EDM09187.1"/>
    </source>
</evidence>
<proteinExistence type="predicted"/>
<organism evidence="2 3">
    <name type="scientific">Rattus norvegicus</name>
    <name type="common">Rat</name>
    <dbReference type="NCBI Taxonomy" id="10116"/>
    <lineage>
        <taxon>Eukaryota</taxon>
        <taxon>Metazoa</taxon>
        <taxon>Chordata</taxon>
        <taxon>Craniata</taxon>
        <taxon>Vertebrata</taxon>
        <taxon>Euteleostomi</taxon>
        <taxon>Mammalia</taxon>
        <taxon>Eutheria</taxon>
        <taxon>Euarchontoglires</taxon>
        <taxon>Glires</taxon>
        <taxon>Rodentia</taxon>
        <taxon>Myomorpha</taxon>
        <taxon>Muroidea</taxon>
        <taxon>Muridae</taxon>
        <taxon>Murinae</taxon>
        <taxon>Rattus</taxon>
    </lineage>
</organism>
<name>A6IVN5_RAT</name>
<dbReference type="EMBL" id="CH473970">
    <property type="protein sequence ID" value="EDM09187.1"/>
    <property type="molecule type" value="Genomic_DNA"/>
</dbReference>
<evidence type="ECO:0000313" key="3">
    <source>
        <dbReference type="Proteomes" id="UP000234681"/>
    </source>
</evidence>
<evidence type="ECO:0000256" key="1">
    <source>
        <dbReference type="SAM" id="MobiDB-lite"/>
    </source>
</evidence>